<dbReference type="InterPro" id="IPR058626">
    <property type="entry name" value="MdtA-like_b-barrel"/>
</dbReference>
<dbReference type="Pfam" id="PF25917">
    <property type="entry name" value="BSH_RND"/>
    <property type="match status" value="1"/>
</dbReference>
<dbReference type="GO" id="GO:0022857">
    <property type="term" value="F:transmembrane transporter activity"/>
    <property type="evidence" value="ECO:0007669"/>
    <property type="project" value="InterPro"/>
</dbReference>
<evidence type="ECO:0000256" key="3">
    <source>
        <dbReference type="SAM" id="Coils"/>
    </source>
</evidence>
<evidence type="ECO:0000259" key="6">
    <source>
        <dbReference type="Pfam" id="PF25944"/>
    </source>
</evidence>
<dbReference type="NCBIfam" id="TIGR01730">
    <property type="entry name" value="RND_mfp"/>
    <property type="match status" value="1"/>
</dbReference>
<dbReference type="InterPro" id="IPR058627">
    <property type="entry name" value="MdtA-like_C"/>
</dbReference>
<evidence type="ECO:0000259" key="5">
    <source>
        <dbReference type="Pfam" id="PF25917"/>
    </source>
</evidence>
<dbReference type="InterPro" id="IPR006143">
    <property type="entry name" value="RND_pump_MFP"/>
</dbReference>
<dbReference type="InterPro" id="IPR058625">
    <property type="entry name" value="MdtA-like_BSH"/>
</dbReference>
<organism evidence="8 9">
    <name type="scientific">Sphingobacterium olei</name>
    <dbReference type="NCBI Taxonomy" id="2571155"/>
    <lineage>
        <taxon>Bacteria</taxon>
        <taxon>Pseudomonadati</taxon>
        <taxon>Bacteroidota</taxon>
        <taxon>Sphingobacteriia</taxon>
        <taxon>Sphingobacteriales</taxon>
        <taxon>Sphingobacteriaceae</taxon>
        <taxon>Sphingobacterium</taxon>
    </lineage>
</organism>
<proteinExistence type="inferred from homology"/>
<accession>A0A4U0NCU2</accession>
<feature type="domain" description="Multidrug resistance protein MdtA-like alpha-helical hairpin" evidence="4">
    <location>
        <begin position="110"/>
        <end position="180"/>
    </location>
</feature>
<comment type="subcellular location">
    <subcellularLocation>
        <location evidence="1">Cell envelope</location>
    </subcellularLocation>
</comment>
<dbReference type="Proteomes" id="UP000306808">
    <property type="component" value="Unassembled WGS sequence"/>
</dbReference>
<feature type="coiled-coil region" evidence="3">
    <location>
        <begin position="104"/>
        <end position="138"/>
    </location>
</feature>
<feature type="domain" description="Multidrug resistance protein MdtA-like barrel-sandwich hybrid" evidence="5">
    <location>
        <begin position="72"/>
        <end position="208"/>
    </location>
</feature>
<protein>
    <submittedName>
        <fullName evidence="8">Efflux RND transporter periplasmic adaptor subunit</fullName>
    </submittedName>
</protein>
<dbReference type="EMBL" id="SUME01000010">
    <property type="protein sequence ID" value="TJZ51789.1"/>
    <property type="molecule type" value="Genomic_DNA"/>
</dbReference>
<comment type="caution">
    <text evidence="8">The sequence shown here is derived from an EMBL/GenBank/DDBJ whole genome shotgun (WGS) entry which is preliminary data.</text>
</comment>
<dbReference type="Pfam" id="PF25876">
    <property type="entry name" value="HH_MFP_RND"/>
    <property type="match status" value="1"/>
</dbReference>
<dbReference type="Gene3D" id="2.40.420.20">
    <property type="match status" value="1"/>
</dbReference>
<feature type="domain" description="Multidrug resistance protein MdtA-like C-terminal permuted SH3" evidence="7">
    <location>
        <begin position="311"/>
        <end position="370"/>
    </location>
</feature>
<keyword evidence="9" id="KW-1185">Reference proteome</keyword>
<dbReference type="RefSeq" id="WP_136903098.1">
    <property type="nucleotide sequence ID" value="NZ_SUME01000010.1"/>
</dbReference>
<evidence type="ECO:0000259" key="7">
    <source>
        <dbReference type="Pfam" id="PF25967"/>
    </source>
</evidence>
<evidence type="ECO:0000256" key="1">
    <source>
        <dbReference type="ARBA" id="ARBA00004196"/>
    </source>
</evidence>
<dbReference type="Pfam" id="PF25967">
    <property type="entry name" value="RND-MFP_C"/>
    <property type="match status" value="1"/>
</dbReference>
<gene>
    <name evidence="8" type="ORF">FAZ15_19775</name>
</gene>
<name>A0A4U0NCU2_9SPHI</name>
<dbReference type="OrthoDB" id="9801814at2"/>
<dbReference type="GO" id="GO:0046677">
    <property type="term" value="P:response to antibiotic"/>
    <property type="evidence" value="ECO:0007669"/>
    <property type="project" value="TreeGrafter"/>
</dbReference>
<dbReference type="PANTHER" id="PTHR30158:SF23">
    <property type="entry name" value="MULTIDRUG RESISTANCE PROTEIN MEXA"/>
    <property type="match status" value="1"/>
</dbReference>
<dbReference type="GO" id="GO:0030313">
    <property type="term" value="C:cell envelope"/>
    <property type="evidence" value="ECO:0007669"/>
    <property type="project" value="UniProtKB-SubCell"/>
</dbReference>
<comment type="similarity">
    <text evidence="2">Belongs to the membrane fusion protein (MFP) (TC 8.A.1) family.</text>
</comment>
<dbReference type="AlphaFoldDB" id="A0A4U0NCU2"/>
<dbReference type="GO" id="GO:0005886">
    <property type="term" value="C:plasma membrane"/>
    <property type="evidence" value="ECO:0007669"/>
    <property type="project" value="TreeGrafter"/>
</dbReference>
<feature type="domain" description="Multidrug resistance protein MdtA-like beta-barrel" evidence="6">
    <location>
        <begin position="219"/>
        <end position="306"/>
    </location>
</feature>
<keyword evidence="3" id="KW-0175">Coiled coil</keyword>
<dbReference type="InterPro" id="IPR058624">
    <property type="entry name" value="MdtA-like_HH"/>
</dbReference>
<dbReference type="Gene3D" id="1.10.287.470">
    <property type="entry name" value="Helix hairpin bin"/>
    <property type="match status" value="1"/>
</dbReference>
<evidence type="ECO:0000259" key="4">
    <source>
        <dbReference type="Pfam" id="PF25876"/>
    </source>
</evidence>
<dbReference type="Pfam" id="PF25944">
    <property type="entry name" value="Beta-barrel_RND"/>
    <property type="match status" value="1"/>
</dbReference>
<sequence length="389" mass="42998">METLTQQLNTVKQFNIVKISYFLSAVLLYSCSTGTSKPVELPSPSLPVMTVESVDETLYREYPASIEALANIEIRPQVNGTLERIYIDEGAKVSKGQPLFKINDQAYQEQLNQANANLQAAKAALENAELEVEKKTRLVNNKVLTDFQLQTAVSSRNAAKASVQQALSAVESAKINLGYTLIKATVDGYIGRLQKKQGSLVAPTDQEALTELSNVKELHVYFSLGENDFIDFKNNVQGASIEQKLNNLPPITLALSDQSIYEHEGRIDMVDGQFDKNTGSITLRATFRNPEGILRSGNTGKIRIEKKYSQTLLIPQVATVEMQDKIFVYTVDKEHKVSQQPIEIIGKSGANYLVKSGIKQGDKIVYKGIDLLQDGQLITPQLVSKDSIN</sequence>
<reference evidence="8 9" key="1">
    <citation type="submission" date="2019-04" db="EMBL/GenBank/DDBJ databases">
        <title>Sphingobacterium olei sp. nov., isolated from oil-contaminated soil.</title>
        <authorList>
            <person name="Liu B."/>
        </authorList>
    </citation>
    <scope>NUCLEOTIDE SEQUENCE [LARGE SCALE GENOMIC DNA]</scope>
    <source>
        <strain evidence="8 9">HAL-9</strain>
    </source>
</reference>
<dbReference type="Gene3D" id="2.40.50.100">
    <property type="match status" value="1"/>
</dbReference>
<dbReference type="PANTHER" id="PTHR30158">
    <property type="entry name" value="ACRA/E-RELATED COMPONENT OF DRUG EFFLUX TRANSPORTER"/>
    <property type="match status" value="1"/>
</dbReference>
<evidence type="ECO:0000313" key="9">
    <source>
        <dbReference type="Proteomes" id="UP000306808"/>
    </source>
</evidence>
<dbReference type="Gene3D" id="2.40.30.170">
    <property type="match status" value="1"/>
</dbReference>
<evidence type="ECO:0000313" key="8">
    <source>
        <dbReference type="EMBL" id="TJZ51789.1"/>
    </source>
</evidence>
<evidence type="ECO:0000256" key="2">
    <source>
        <dbReference type="ARBA" id="ARBA00009477"/>
    </source>
</evidence>
<dbReference type="SUPFAM" id="SSF111369">
    <property type="entry name" value="HlyD-like secretion proteins"/>
    <property type="match status" value="1"/>
</dbReference>